<reference evidence="1 2" key="1">
    <citation type="submission" date="2016-11" db="EMBL/GenBank/DDBJ databases">
        <authorList>
            <person name="Jaros S."/>
            <person name="Januszkiewicz K."/>
            <person name="Wedrychowicz H."/>
        </authorList>
    </citation>
    <scope>NUCLEOTIDE SEQUENCE [LARGE SCALE GENOMIC DNA]</scope>
    <source>
        <strain evidence="1 2">DSM 46144</strain>
    </source>
</reference>
<proteinExistence type="predicted"/>
<dbReference type="AlphaFoldDB" id="A0A1M7R2H8"/>
<gene>
    <name evidence="1" type="ORF">SAMN05443668_106172</name>
</gene>
<accession>A0A1M7R2H8</accession>
<keyword evidence="2" id="KW-1185">Reference proteome</keyword>
<dbReference type="STRING" id="134849.SAMN05443668_106172"/>
<dbReference type="Proteomes" id="UP000184440">
    <property type="component" value="Unassembled WGS sequence"/>
</dbReference>
<organism evidence="1 2">
    <name type="scientific">Cryptosporangium aurantiacum</name>
    <dbReference type="NCBI Taxonomy" id="134849"/>
    <lineage>
        <taxon>Bacteria</taxon>
        <taxon>Bacillati</taxon>
        <taxon>Actinomycetota</taxon>
        <taxon>Actinomycetes</taxon>
        <taxon>Cryptosporangiales</taxon>
        <taxon>Cryptosporangiaceae</taxon>
        <taxon>Cryptosporangium</taxon>
    </lineage>
</organism>
<protein>
    <submittedName>
        <fullName evidence="1">Uncharacterized protein</fullName>
    </submittedName>
</protein>
<evidence type="ECO:0000313" key="2">
    <source>
        <dbReference type="Proteomes" id="UP000184440"/>
    </source>
</evidence>
<evidence type="ECO:0000313" key="1">
    <source>
        <dbReference type="EMBL" id="SHN38973.1"/>
    </source>
</evidence>
<name>A0A1M7R2H8_9ACTN</name>
<sequence>MSARYIQVIPTDPGWQPSAEAAAGAARYIASLFAGPGDSADEVKPVFHERVTLIDGGSYMEDVFCPRCDASIGLDWFWDLLRERNGAGFVGDPIFDDLNVTVPCCGAALTLPELRFEAPIGFARFAVSVRNWARSTWVLSDEELAAAGSVLGHRVTQIHARY</sequence>
<dbReference type="OrthoDB" id="7871924at2"/>
<dbReference type="EMBL" id="FRCS01000006">
    <property type="protein sequence ID" value="SHN38973.1"/>
    <property type="molecule type" value="Genomic_DNA"/>
</dbReference>
<dbReference type="RefSeq" id="WP_073259481.1">
    <property type="nucleotide sequence ID" value="NZ_FRCS01000006.1"/>
</dbReference>